<accession>A0A1S7IUM4</accession>
<gene>
    <name evidence="2" type="primary">phaP4</name>
</gene>
<dbReference type="Pfam" id="PF09361">
    <property type="entry name" value="Phasin_2"/>
    <property type="match status" value="1"/>
</dbReference>
<reference evidence="2" key="1">
    <citation type="journal article" date="2017" name="Appl. Environ. Microbiol.">
        <title>PhaR, a Negative Regulator of PhaP, Modulates the Colonization of a Burkholderia Gut Symbiont in the Midgut of the Host Insect, Riptortus pedestris.</title>
        <authorList>
            <person name="Jang S.H."/>
            <person name="Jang H.A."/>
            <person name="Lee J.B."/>
            <person name="Kim J.U."/>
            <person name="Lee S.A."/>
            <person name="Park K.-E."/>
            <person name="Kim B.H."/>
            <person name="Jo Y.H."/>
            <person name="Lee B.L."/>
        </authorList>
    </citation>
    <scope>NUCLEOTIDE SEQUENCE</scope>
    <source>
        <strain evidence="2">RPE75</strain>
    </source>
</reference>
<evidence type="ECO:0000313" key="2">
    <source>
        <dbReference type="EMBL" id="BAW99837.1"/>
    </source>
</evidence>
<dbReference type="NCBIfam" id="TIGR01841">
    <property type="entry name" value="phasin"/>
    <property type="match status" value="1"/>
</dbReference>
<organism evidence="2">
    <name type="scientific">Burkholderia sp. RPE75</name>
    <dbReference type="NCBI Taxonomy" id="1317920"/>
    <lineage>
        <taxon>Bacteria</taxon>
        <taxon>Pseudomonadati</taxon>
        <taxon>Pseudomonadota</taxon>
        <taxon>Betaproteobacteria</taxon>
        <taxon>Burkholderiales</taxon>
        <taxon>Burkholderiaceae</taxon>
        <taxon>Burkholderia</taxon>
    </lineage>
</organism>
<feature type="domain" description="Phasin" evidence="1">
    <location>
        <begin position="16"/>
        <end position="99"/>
    </location>
</feature>
<dbReference type="AlphaFoldDB" id="A0A1S7IUM4"/>
<dbReference type="InterPro" id="IPR010127">
    <property type="entry name" value="Phasin_subfam-1"/>
</dbReference>
<dbReference type="InterPro" id="IPR018968">
    <property type="entry name" value="Phasin"/>
</dbReference>
<proteinExistence type="predicted"/>
<protein>
    <submittedName>
        <fullName evidence="2">PHA-associated protein</fullName>
    </submittedName>
</protein>
<dbReference type="EMBL" id="LC216416">
    <property type="protein sequence ID" value="BAW99837.1"/>
    <property type="molecule type" value="Genomic_DNA"/>
</dbReference>
<sequence length="140" mass="15161">MFPFFSQQTTSIPATGLQTFVNVSKRYASGLQQIADLNVQTIKTVFEEGNAVFRAGPNAKPADMLSWQSTLFAEAPEKAAAYTRHFLEIVRSTQTDMFNEARAPLAQAGAGMKQAFESATPVALFSNAKQKATHVADEAA</sequence>
<name>A0A1S7IUM4_9BURK</name>
<evidence type="ECO:0000259" key="1">
    <source>
        <dbReference type="Pfam" id="PF09361"/>
    </source>
</evidence>